<dbReference type="RefSeq" id="WP_386723487.1">
    <property type="nucleotide sequence ID" value="NZ_JBHRSZ010000010.1"/>
</dbReference>
<feature type="region of interest" description="Disordered" evidence="1">
    <location>
        <begin position="76"/>
        <end position="104"/>
    </location>
</feature>
<evidence type="ECO:0000256" key="1">
    <source>
        <dbReference type="SAM" id="MobiDB-lite"/>
    </source>
</evidence>
<dbReference type="Proteomes" id="UP001595476">
    <property type="component" value="Unassembled WGS sequence"/>
</dbReference>
<name>A0ABV7HQ01_9GAMM</name>
<protein>
    <submittedName>
        <fullName evidence="2">Uncharacterized protein</fullName>
    </submittedName>
</protein>
<gene>
    <name evidence="2" type="ORF">ACFOEK_21180</name>
</gene>
<dbReference type="EMBL" id="JBHRSZ010000010">
    <property type="protein sequence ID" value="MFC3153566.1"/>
    <property type="molecule type" value="Genomic_DNA"/>
</dbReference>
<accession>A0ABV7HQ01</accession>
<evidence type="ECO:0000313" key="3">
    <source>
        <dbReference type="Proteomes" id="UP001595476"/>
    </source>
</evidence>
<proteinExistence type="predicted"/>
<sequence length="260" mass="29093">MIEHQVQEAYLSAMGVSLWYPRFTLPNAPDLDWPVQQTSSQEQPLLESEVAQENLKEQSVVTPSSLSQLKSLMDDNDQVKEAAQTSTRSSEGIKSDTARTSTTITDSPKKTEIVDPFGFLFFRYPLGLSVVVSVTDSEPLSSVELRFLEAVISYLGVPTTSEFNHRVSWPLVKQSPQFSTREFFEDSMTALFQKQAIGFGVNSFLLFGQRLSNELSDLLLQLAPEGQTIEVVPSPELPELLTSSDAKRKLWKQLLPLKMT</sequence>
<organism evidence="2 3">
    <name type="scientific">Litoribrevibacter euphylliae</name>
    <dbReference type="NCBI Taxonomy" id="1834034"/>
    <lineage>
        <taxon>Bacteria</taxon>
        <taxon>Pseudomonadati</taxon>
        <taxon>Pseudomonadota</taxon>
        <taxon>Gammaproteobacteria</taxon>
        <taxon>Oceanospirillales</taxon>
        <taxon>Oceanospirillaceae</taxon>
        <taxon>Litoribrevibacter</taxon>
    </lineage>
</organism>
<reference evidence="3" key="1">
    <citation type="journal article" date="2019" name="Int. J. Syst. Evol. Microbiol.">
        <title>The Global Catalogue of Microorganisms (GCM) 10K type strain sequencing project: providing services to taxonomists for standard genome sequencing and annotation.</title>
        <authorList>
            <consortium name="The Broad Institute Genomics Platform"/>
            <consortium name="The Broad Institute Genome Sequencing Center for Infectious Disease"/>
            <person name="Wu L."/>
            <person name="Ma J."/>
        </authorList>
    </citation>
    <scope>NUCLEOTIDE SEQUENCE [LARGE SCALE GENOMIC DNA]</scope>
    <source>
        <strain evidence="3">KCTC 52438</strain>
    </source>
</reference>
<evidence type="ECO:0000313" key="2">
    <source>
        <dbReference type="EMBL" id="MFC3153566.1"/>
    </source>
</evidence>
<comment type="caution">
    <text evidence="2">The sequence shown here is derived from an EMBL/GenBank/DDBJ whole genome shotgun (WGS) entry which is preliminary data.</text>
</comment>
<keyword evidence="3" id="KW-1185">Reference proteome</keyword>